<organism evidence="2 3">
    <name type="scientific">Rhipicephalus microplus</name>
    <name type="common">Cattle tick</name>
    <name type="synonym">Boophilus microplus</name>
    <dbReference type="NCBI Taxonomy" id="6941"/>
    <lineage>
        <taxon>Eukaryota</taxon>
        <taxon>Metazoa</taxon>
        <taxon>Ecdysozoa</taxon>
        <taxon>Arthropoda</taxon>
        <taxon>Chelicerata</taxon>
        <taxon>Arachnida</taxon>
        <taxon>Acari</taxon>
        <taxon>Parasitiformes</taxon>
        <taxon>Ixodida</taxon>
        <taxon>Ixodoidea</taxon>
        <taxon>Ixodidae</taxon>
        <taxon>Rhipicephalinae</taxon>
        <taxon>Rhipicephalus</taxon>
        <taxon>Boophilus</taxon>
    </lineage>
</organism>
<evidence type="ECO:0000313" key="2">
    <source>
        <dbReference type="EMBL" id="KAH8025896.1"/>
    </source>
</evidence>
<gene>
    <name evidence="2" type="ORF">HPB51_013601</name>
</gene>
<keyword evidence="1" id="KW-0175">Coiled coil</keyword>
<dbReference type="AlphaFoldDB" id="A0A9J6DVY5"/>
<sequence>MYYNKVGEQAHVRDLERHKAALAAEVGHLKQVTLQHATCISQLKCELGRLTHEHEGLKHTQNVYKSRATTIIDEKDHHISGLEDEVHSWEKLLADAEQHLRNQQQQSVFFIYTHTHSAI</sequence>
<dbReference type="EMBL" id="JABSTU010000007">
    <property type="protein sequence ID" value="KAH8025896.1"/>
    <property type="molecule type" value="Genomic_DNA"/>
</dbReference>
<dbReference type="VEuPathDB" id="VectorBase:LOC119165910"/>
<reference evidence="2" key="2">
    <citation type="submission" date="2021-09" db="EMBL/GenBank/DDBJ databases">
        <authorList>
            <person name="Jia N."/>
            <person name="Wang J."/>
            <person name="Shi W."/>
            <person name="Du L."/>
            <person name="Sun Y."/>
            <person name="Zhan W."/>
            <person name="Jiang J."/>
            <person name="Wang Q."/>
            <person name="Zhang B."/>
            <person name="Ji P."/>
            <person name="Sakyi L.B."/>
            <person name="Cui X."/>
            <person name="Yuan T."/>
            <person name="Jiang B."/>
            <person name="Yang W."/>
            <person name="Lam T.T.-Y."/>
            <person name="Chang Q."/>
            <person name="Ding S."/>
            <person name="Wang X."/>
            <person name="Zhu J."/>
            <person name="Ruan X."/>
            <person name="Zhao L."/>
            <person name="Wei J."/>
            <person name="Que T."/>
            <person name="Du C."/>
            <person name="Cheng J."/>
            <person name="Dai P."/>
            <person name="Han X."/>
            <person name="Huang E."/>
            <person name="Gao Y."/>
            <person name="Liu J."/>
            <person name="Shao H."/>
            <person name="Ye R."/>
            <person name="Li L."/>
            <person name="Wei W."/>
            <person name="Wang X."/>
            <person name="Wang C."/>
            <person name="Huo Q."/>
            <person name="Li W."/>
            <person name="Guo W."/>
            <person name="Chen H."/>
            <person name="Chen S."/>
            <person name="Zhou L."/>
            <person name="Zhou L."/>
            <person name="Ni X."/>
            <person name="Tian J."/>
            <person name="Zhou Y."/>
            <person name="Sheng Y."/>
            <person name="Liu T."/>
            <person name="Pan Y."/>
            <person name="Xia L."/>
            <person name="Li J."/>
            <person name="Zhao F."/>
            <person name="Cao W."/>
        </authorList>
    </citation>
    <scope>NUCLEOTIDE SEQUENCE</scope>
    <source>
        <strain evidence="2">Rmic-2018</strain>
        <tissue evidence="2">Larvae</tissue>
    </source>
</reference>
<name>A0A9J6DVY5_RHIMP</name>
<feature type="coiled-coil region" evidence="1">
    <location>
        <begin position="79"/>
        <end position="106"/>
    </location>
</feature>
<evidence type="ECO:0000313" key="3">
    <source>
        <dbReference type="Proteomes" id="UP000821866"/>
    </source>
</evidence>
<comment type="caution">
    <text evidence="2">The sequence shown here is derived from an EMBL/GenBank/DDBJ whole genome shotgun (WGS) entry which is preliminary data.</text>
</comment>
<protein>
    <submittedName>
        <fullName evidence="2">Uncharacterized protein</fullName>
    </submittedName>
</protein>
<proteinExistence type="predicted"/>
<evidence type="ECO:0000256" key="1">
    <source>
        <dbReference type="SAM" id="Coils"/>
    </source>
</evidence>
<accession>A0A9J6DVY5</accession>
<keyword evidence="3" id="KW-1185">Reference proteome</keyword>
<dbReference type="Proteomes" id="UP000821866">
    <property type="component" value="Unassembled WGS sequence"/>
</dbReference>
<reference evidence="2" key="1">
    <citation type="journal article" date="2020" name="Cell">
        <title>Large-Scale Comparative Analyses of Tick Genomes Elucidate Their Genetic Diversity and Vector Capacities.</title>
        <authorList>
            <consortium name="Tick Genome and Microbiome Consortium (TIGMIC)"/>
            <person name="Jia N."/>
            <person name="Wang J."/>
            <person name="Shi W."/>
            <person name="Du L."/>
            <person name="Sun Y."/>
            <person name="Zhan W."/>
            <person name="Jiang J.F."/>
            <person name="Wang Q."/>
            <person name="Zhang B."/>
            <person name="Ji P."/>
            <person name="Bell-Sakyi L."/>
            <person name="Cui X.M."/>
            <person name="Yuan T.T."/>
            <person name="Jiang B.G."/>
            <person name="Yang W.F."/>
            <person name="Lam T.T."/>
            <person name="Chang Q.C."/>
            <person name="Ding S.J."/>
            <person name="Wang X.J."/>
            <person name="Zhu J.G."/>
            <person name="Ruan X.D."/>
            <person name="Zhao L."/>
            <person name="Wei J.T."/>
            <person name="Ye R.Z."/>
            <person name="Que T.C."/>
            <person name="Du C.H."/>
            <person name="Zhou Y.H."/>
            <person name="Cheng J.X."/>
            <person name="Dai P.F."/>
            <person name="Guo W.B."/>
            <person name="Han X.H."/>
            <person name="Huang E.J."/>
            <person name="Li L.F."/>
            <person name="Wei W."/>
            <person name="Gao Y.C."/>
            <person name="Liu J.Z."/>
            <person name="Shao H.Z."/>
            <person name="Wang X."/>
            <person name="Wang C.C."/>
            <person name="Yang T.C."/>
            <person name="Huo Q.B."/>
            <person name="Li W."/>
            <person name="Chen H.Y."/>
            <person name="Chen S.E."/>
            <person name="Zhou L.G."/>
            <person name="Ni X.B."/>
            <person name="Tian J.H."/>
            <person name="Sheng Y."/>
            <person name="Liu T."/>
            <person name="Pan Y.S."/>
            <person name="Xia L.Y."/>
            <person name="Li J."/>
            <person name="Zhao F."/>
            <person name="Cao W.C."/>
        </authorList>
    </citation>
    <scope>NUCLEOTIDE SEQUENCE</scope>
    <source>
        <strain evidence="2">Rmic-2018</strain>
    </source>
</reference>